<dbReference type="PANTHER" id="PTHR45777:SF2">
    <property type="entry name" value="METHIONINE AMINOPEPTIDASE 2"/>
    <property type="match status" value="1"/>
</dbReference>
<dbReference type="STRING" id="135208.A0A4Z0ABW1"/>
<dbReference type="GO" id="GO:0008235">
    <property type="term" value="F:metalloexopeptidase activity"/>
    <property type="evidence" value="ECO:0007669"/>
    <property type="project" value="TreeGrafter"/>
</dbReference>
<evidence type="ECO:0000313" key="3">
    <source>
        <dbReference type="EMBL" id="TFY83519.1"/>
    </source>
</evidence>
<evidence type="ECO:0000313" key="4">
    <source>
        <dbReference type="Proteomes" id="UP000298061"/>
    </source>
</evidence>
<evidence type="ECO:0000256" key="1">
    <source>
        <dbReference type="ARBA" id="ARBA00022801"/>
    </source>
</evidence>
<feature type="region of interest" description="Disordered" evidence="2">
    <location>
        <begin position="97"/>
        <end position="120"/>
    </location>
</feature>
<accession>A0A4Z0ABW1</accession>
<sequence>MTAATTPEANGEDKAPQLDLPADDADDDGEDEVADVPNGHAGEAKKKKKKKKPKKKRLEQSEPPRVGLTKLFPDGQYPVGEIQEYKDDNVYRTTSAEKRATEQAAMEDPTATWRDSCSLG</sequence>
<proteinExistence type="predicted"/>
<comment type="caution">
    <text evidence="3">The sequence shown here is derived from an EMBL/GenBank/DDBJ whole genome shotgun (WGS) entry which is preliminary data.</text>
</comment>
<gene>
    <name evidence="3" type="ORF">EWM64_g501</name>
</gene>
<reference evidence="3 4" key="1">
    <citation type="submission" date="2019-02" db="EMBL/GenBank/DDBJ databases">
        <title>Genome sequencing of the rare red list fungi Hericium alpestre (H. flagellum).</title>
        <authorList>
            <person name="Buettner E."/>
            <person name="Kellner H."/>
        </authorList>
    </citation>
    <scope>NUCLEOTIDE SEQUENCE [LARGE SCALE GENOMIC DNA]</scope>
    <source>
        <strain evidence="3 4">DSM 108284</strain>
    </source>
</reference>
<dbReference type="EMBL" id="SFCI01000024">
    <property type="protein sequence ID" value="TFY83519.1"/>
    <property type="molecule type" value="Genomic_DNA"/>
</dbReference>
<feature type="compositionally biased region" description="Basic residues" evidence="2">
    <location>
        <begin position="45"/>
        <end position="57"/>
    </location>
</feature>
<protein>
    <submittedName>
        <fullName evidence="3">Uncharacterized protein</fullName>
    </submittedName>
</protein>
<dbReference type="Proteomes" id="UP000298061">
    <property type="component" value="Unassembled WGS sequence"/>
</dbReference>
<dbReference type="OrthoDB" id="3008364at2759"/>
<name>A0A4Z0ABW1_9AGAM</name>
<dbReference type="GO" id="GO:0004177">
    <property type="term" value="F:aminopeptidase activity"/>
    <property type="evidence" value="ECO:0007669"/>
    <property type="project" value="TreeGrafter"/>
</dbReference>
<dbReference type="InterPro" id="IPR050247">
    <property type="entry name" value="Met_Aminopeptidase_Type2"/>
</dbReference>
<feature type="compositionally biased region" description="Acidic residues" evidence="2">
    <location>
        <begin position="21"/>
        <end position="34"/>
    </location>
</feature>
<dbReference type="AlphaFoldDB" id="A0A4Z0ABW1"/>
<keyword evidence="1" id="KW-0378">Hydrolase</keyword>
<dbReference type="PANTHER" id="PTHR45777">
    <property type="entry name" value="METHIONINE AMINOPEPTIDASE 2"/>
    <property type="match status" value="1"/>
</dbReference>
<feature type="region of interest" description="Disordered" evidence="2">
    <location>
        <begin position="1"/>
        <end position="75"/>
    </location>
</feature>
<dbReference type="GO" id="GO:0005737">
    <property type="term" value="C:cytoplasm"/>
    <property type="evidence" value="ECO:0007669"/>
    <property type="project" value="TreeGrafter"/>
</dbReference>
<keyword evidence="4" id="KW-1185">Reference proteome</keyword>
<organism evidence="3 4">
    <name type="scientific">Hericium alpestre</name>
    <dbReference type="NCBI Taxonomy" id="135208"/>
    <lineage>
        <taxon>Eukaryota</taxon>
        <taxon>Fungi</taxon>
        <taxon>Dikarya</taxon>
        <taxon>Basidiomycota</taxon>
        <taxon>Agaricomycotina</taxon>
        <taxon>Agaricomycetes</taxon>
        <taxon>Russulales</taxon>
        <taxon>Hericiaceae</taxon>
        <taxon>Hericium</taxon>
    </lineage>
</organism>
<evidence type="ECO:0000256" key="2">
    <source>
        <dbReference type="SAM" id="MobiDB-lite"/>
    </source>
</evidence>